<feature type="transmembrane region" description="Helical" evidence="6">
    <location>
        <begin position="310"/>
        <end position="330"/>
    </location>
</feature>
<feature type="transmembrane region" description="Helical" evidence="6">
    <location>
        <begin position="260"/>
        <end position="280"/>
    </location>
</feature>
<dbReference type="PROSITE" id="PS50850">
    <property type="entry name" value="MFS"/>
    <property type="match status" value="1"/>
</dbReference>
<dbReference type="InterPro" id="IPR036259">
    <property type="entry name" value="MFS_trans_sf"/>
</dbReference>
<dbReference type="PANTHER" id="PTHR43124:SF3">
    <property type="entry name" value="CHLORAMPHENICOL EFFLUX PUMP RV0191"/>
    <property type="match status" value="1"/>
</dbReference>
<evidence type="ECO:0000256" key="1">
    <source>
        <dbReference type="ARBA" id="ARBA00004651"/>
    </source>
</evidence>
<feature type="transmembrane region" description="Helical" evidence="6">
    <location>
        <begin position="25"/>
        <end position="47"/>
    </location>
</feature>
<feature type="transmembrane region" description="Helical" evidence="6">
    <location>
        <begin position="151"/>
        <end position="173"/>
    </location>
</feature>
<evidence type="ECO:0000256" key="6">
    <source>
        <dbReference type="SAM" id="Phobius"/>
    </source>
</evidence>
<reference evidence="8 9" key="1">
    <citation type="submission" date="2009-02" db="EMBL/GenBank/DDBJ databases">
        <title>Annotation of Streptomyces hygroscopicus strain ATCC 53653.</title>
        <authorList>
            <consortium name="The Broad Institute Genome Sequencing Platform"/>
            <consortium name="Broad Institute Microbial Sequencing Center"/>
            <person name="Fischbach M."/>
            <person name="Godfrey P."/>
            <person name="Ward D."/>
            <person name="Young S."/>
            <person name="Zeng Q."/>
            <person name="Koehrsen M."/>
            <person name="Alvarado L."/>
            <person name="Berlin A.M."/>
            <person name="Bochicchio J."/>
            <person name="Borenstein D."/>
            <person name="Chapman S.B."/>
            <person name="Chen Z."/>
            <person name="Engels R."/>
            <person name="Freedman E."/>
            <person name="Gellesch M."/>
            <person name="Goldberg J."/>
            <person name="Griggs A."/>
            <person name="Gujja S."/>
            <person name="Heilman E.R."/>
            <person name="Heiman D.I."/>
            <person name="Hepburn T.A."/>
            <person name="Howarth C."/>
            <person name="Jen D."/>
            <person name="Larson L."/>
            <person name="Lewis B."/>
            <person name="Mehta T."/>
            <person name="Park D."/>
            <person name="Pearson M."/>
            <person name="Richards J."/>
            <person name="Roberts A."/>
            <person name="Saif S."/>
            <person name="Shea T.D."/>
            <person name="Shenoy N."/>
            <person name="Sisk P."/>
            <person name="Stolte C."/>
            <person name="Sykes S.N."/>
            <person name="Thomson T."/>
            <person name="Walk T."/>
            <person name="White J."/>
            <person name="Yandava C."/>
            <person name="Straight P."/>
            <person name="Clardy J."/>
            <person name="Hung D."/>
            <person name="Kolter R."/>
            <person name="Mekalanos J."/>
            <person name="Walker S."/>
            <person name="Walsh C.T."/>
            <person name="Wieland-Brown L.C."/>
            <person name="Haas B."/>
            <person name="Nusbaum C."/>
            <person name="Birren B."/>
        </authorList>
    </citation>
    <scope>NUCLEOTIDE SEQUENCE [LARGE SCALE GENOMIC DNA]</scope>
    <source>
        <strain evidence="8 9">ATCC 53653</strain>
    </source>
</reference>
<feature type="transmembrane region" description="Helical" evidence="6">
    <location>
        <begin position="92"/>
        <end position="110"/>
    </location>
</feature>
<name>D9WLT2_9ACTN</name>
<dbReference type="GO" id="GO:0022857">
    <property type="term" value="F:transmembrane transporter activity"/>
    <property type="evidence" value="ECO:0007669"/>
    <property type="project" value="InterPro"/>
</dbReference>
<sequence length="403" mass="41037">MKECAPMTTTRPAPTHAQAHQPLPVPALVVMACTGFIVIMTETLPAGLLPQLATGLGVSEGGAGQLVSAYAIGTVLAAIPAIMLTRGTRRKPLLLIGLLGFLLANAVTAISPSLAIALVARFVGGAFSGLLWGMLAGYARRIAAPEHAGRALAIAMTGTPVALSIGTPLGSWLGSTVGWRWSFAAMSLLSVIVMICAKFLVPDAAGQSTQTRIPLARVLGLPGVATILGTVFTWMLAHNLLYTYIAPYLRQMHLALRPDAALLVFGIAALGGIWITGVFIDRALRALTLASVTLFIVAGAILIAPQQSMALGLLAITLWGIAFGGAATQLQTAMGVAGGENADVANAMLTTSFNLAIFAGGALGAVVVGGVGAPALPAGMIVLALAALVTVGCGRRVAFPANR</sequence>
<feature type="transmembrane region" description="Helical" evidence="6">
    <location>
        <begin position="179"/>
        <end position="197"/>
    </location>
</feature>
<dbReference type="InterPro" id="IPR011701">
    <property type="entry name" value="MFS"/>
</dbReference>
<dbReference type="Gene3D" id="1.20.1250.20">
    <property type="entry name" value="MFS general substrate transporter like domains"/>
    <property type="match status" value="1"/>
</dbReference>
<feature type="transmembrane region" description="Helical" evidence="6">
    <location>
        <begin position="351"/>
        <end position="372"/>
    </location>
</feature>
<evidence type="ECO:0000256" key="4">
    <source>
        <dbReference type="ARBA" id="ARBA00022989"/>
    </source>
</evidence>
<keyword evidence="3 6" id="KW-0812">Transmembrane</keyword>
<dbReference type="EMBL" id="GG657754">
    <property type="protein sequence ID" value="EFL23672.1"/>
    <property type="molecule type" value="Genomic_DNA"/>
</dbReference>
<dbReference type="Pfam" id="PF07690">
    <property type="entry name" value="MFS_1"/>
    <property type="match status" value="1"/>
</dbReference>
<gene>
    <name evidence="8" type="ORF">SSOG_03386</name>
</gene>
<feature type="domain" description="Major facilitator superfamily (MFS) profile" evidence="7">
    <location>
        <begin position="27"/>
        <end position="403"/>
    </location>
</feature>
<feature type="transmembrane region" description="Helical" evidence="6">
    <location>
        <begin position="378"/>
        <end position="398"/>
    </location>
</feature>
<dbReference type="PROSITE" id="PS51257">
    <property type="entry name" value="PROKAR_LIPOPROTEIN"/>
    <property type="match status" value="1"/>
</dbReference>
<dbReference type="InterPro" id="IPR020846">
    <property type="entry name" value="MFS_dom"/>
</dbReference>
<evidence type="ECO:0000313" key="9">
    <source>
        <dbReference type="Proteomes" id="UP000003963"/>
    </source>
</evidence>
<protein>
    <submittedName>
        <fullName evidence="8">Major facilitator family transporter</fullName>
    </submittedName>
</protein>
<dbReference type="InterPro" id="IPR050189">
    <property type="entry name" value="MFS_Efflux_Transporters"/>
</dbReference>
<feature type="transmembrane region" description="Helical" evidence="6">
    <location>
        <begin position="116"/>
        <end position="139"/>
    </location>
</feature>
<dbReference type="Proteomes" id="UP000003963">
    <property type="component" value="Unassembled WGS sequence"/>
</dbReference>
<comment type="subcellular location">
    <subcellularLocation>
        <location evidence="1">Cell membrane</location>
        <topology evidence="1">Multi-pass membrane protein</topology>
    </subcellularLocation>
</comment>
<evidence type="ECO:0000256" key="3">
    <source>
        <dbReference type="ARBA" id="ARBA00022692"/>
    </source>
</evidence>
<feature type="transmembrane region" description="Helical" evidence="6">
    <location>
        <begin position="287"/>
        <end position="304"/>
    </location>
</feature>
<keyword evidence="5 6" id="KW-0472">Membrane</keyword>
<feature type="transmembrane region" description="Helical" evidence="6">
    <location>
        <begin position="67"/>
        <end position="85"/>
    </location>
</feature>
<keyword evidence="2" id="KW-1003">Cell membrane</keyword>
<dbReference type="AlphaFoldDB" id="D9WLT2"/>
<dbReference type="HOGENOM" id="CLU_001265_61_1_11"/>
<evidence type="ECO:0000256" key="5">
    <source>
        <dbReference type="ARBA" id="ARBA00023136"/>
    </source>
</evidence>
<dbReference type="SUPFAM" id="SSF103473">
    <property type="entry name" value="MFS general substrate transporter"/>
    <property type="match status" value="1"/>
</dbReference>
<evidence type="ECO:0000313" key="8">
    <source>
        <dbReference type="EMBL" id="EFL23672.1"/>
    </source>
</evidence>
<dbReference type="CDD" id="cd17324">
    <property type="entry name" value="MFS_NepI_like"/>
    <property type="match status" value="1"/>
</dbReference>
<evidence type="ECO:0000256" key="2">
    <source>
        <dbReference type="ARBA" id="ARBA00022475"/>
    </source>
</evidence>
<keyword evidence="9" id="KW-1185">Reference proteome</keyword>
<dbReference type="PANTHER" id="PTHR43124">
    <property type="entry name" value="PURINE EFFLUX PUMP PBUE"/>
    <property type="match status" value="1"/>
</dbReference>
<dbReference type="GO" id="GO:0005886">
    <property type="term" value="C:plasma membrane"/>
    <property type="evidence" value="ECO:0007669"/>
    <property type="project" value="UniProtKB-SubCell"/>
</dbReference>
<feature type="transmembrane region" description="Helical" evidence="6">
    <location>
        <begin position="218"/>
        <end position="240"/>
    </location>
</feature>
<accession>D9WLT2</accession>
<keyword evidence="4 6" id="KW-1133">Transmembrane helix</keyword>
<dbReference type="STRING" id="457427.SSOG_03386"/>
<organism evidence="8 9">
    <name type="scientific">Streptomyces himastatinicus ATCC 53653</name>
    <dbReference type="NCBI Taxonomy" id="457427"/>
    <lineage>
        <taxon>Bacteria</taxon>
        <taxon>Bacillati</taxon>
        <taxon>Actinomycetota</taxon>
        <taxon>Actinomycetes</taxon>
        <taxon>Kitasatosporales</taxon>
        <taxon>Streptomycetaceae</taxon>
        <taxon>Streptomyces</taxon>
        <taxon>Streptomyces violaceusniger group</taxon>
    </lineage>
</organism>
<evidence type="ECO:0000259" key="7">
    <source>
        <dbReference type="PROSITE" id="PS50850"/>
    </source>
</evidence>
<proteinExistence type="predicted"/>